<keyword evidence="5 6" id="KW-0067">ATP-binding</keyword>
<evidence type="ECO:0000256" key="3">
    <source>
        <dbReference type="ARBA" id="ARBA00022741"/>
    </source>
</evidence>
<feature type="domain" description="Protein kinase" evidence="8">
    <location>
        <begin position="44"/>
        <end position="319"/>
    </location>
</feature>
<dbReference type="PROSITE" id="PS00108">
    <property type="entry name" value="PROTEIN_KINASE_ST"/>
    <property type="match status" value="1"/>
</dbReference>
<dbReference type="PaxDb" id="30732-ENSOMEP00000005746"/>
<dbReference type="SUPFAM" id="SSF56112">
    <property type="entry name" value="Protein kinase-like (PK-like)"/>
    <property type="match status" value="1"/>
</dbReference>
<protein>
    <recommendedName>
        <fullName evidence="8">Protein kinase domain-containing protein</fullName>
    </recommendedName>
</protein>
<evidence type="ECO:0000256" key="1">
    <source>
        <dbReference type="ARBA" id="ARBA00022527"/>
    </source>
</evidence>
<evidence type="ECO:0000256" key="2">
    <source>
        <dbReference type="ARBA" id="ARBA00022679"/>
    </source>
</evidence>
<evidence type="ECO:0000256" key="5">
    <source>
        <dbReference type="ARBA" id="ARBA00022840"/>
    </source>
</evidence>
<dbReference type="GO" id="GO:0004713">
    <property type="term" value="F:protein tyrosine kinase activity"/>
    <property type="evidence" value="ECO:0007669"/>
    <property type="project" value="TreeGrafter"/>
</dbReference>
<dbReference type="STRING" id="30732.ENSOMEP00000005746"/>
<dbReference type="GO" id="GO:0016605">
    <property type="term" value="C:PML body"/>
    <property type="evidence" value="ECO:0007669"/>
    <property type="project" value="TreeGrafter"/>
</dbReference>
<dbReference type="GO" id="GO:0005737">
    <property type="term" value="C:cytoplasm"/>
    <property type="evidence" value="ECO:0007669"/>
    <property type="project" value="TreeGrafter"/>
</dbReference>
<dbReference type="GO" id="GO:0007224">
    <property type="term" value="P:smoothened signaling pathway"/>
    <property type="evidence" value="ECO:0007669"/>
    <property type="project" value="TreeGrafter"/>
</dbReference>
<dbReference type="GO" id="GO:0046332">
    <property type="term" value="F:SMAD binding"/>
    <property type="evidence" value="ECO:0007669"/>
    <property type="project" value="TreeGrafter"/>
</dbReference>
<dbReference type="GO" id="GO:0005524">
    <property type="term" value="F:ATP binding"/>
    <property type="evidence" value="ECO:0007669"/>
    <property type="project" value="UniProtKB-UniRule"/>
</dbReference>
<dbReference type="PANTHER" id="PTHR24058">
    <property type="entry name" value="DUAL SPECIFICITY PROTEIN KINASE"/>
    <property type="match status" value="1"/>
</dbReference>
<reference evidence="9" key="2">
    <citation type="submission" date="2025-09" db="UniProtKB">
        <authorList>
            <consortium name="Ensembl"/>
        </authorList>
    </citation>
    <scope>IDENTIFICATION</scope>
</reference>
<evidence type="ECO:0000313" key="10">
    <source>
        <dbReference type="Proteomes" id="UP000261560"/>
    </source>
</evidence>
<keyword evidence="10" id="KW-1185">Reference proteome</keyword>
<dbReference type="Gene3D" id="1.10.510.10">
    <property type="entry name" value="Transferase(Phosphotransferase) domain 1"/>
    <property type="match status" value="1"/>
</dbReference>
<evidence type="ECO:0000256" key="6">
    <source>
        <dbReference type="PROSITE-ProRule" id="PRU10141"/>
    </source>
</evidence>
<dbReference type="Gene3D" id="3.30.200.20">
    <property type="entry name" value="Phosphorylase Kinase, domain 1"/>
    <property type="match status" value="1"/>
</dbReference>
<accession>A0A3B3BJL2</accession>
<dbReference type="GO" id="GO:0003714">
    <property type="term" value="F:transcription corepressor activity"/>
    <property type="evidence" value="ECO:0007669"/>
    <property type="project" value="TreeGrafter"/>
</dbReference>
<dbReference type="InterPro" id="IPR050494">
    <property type="entry name" value="Ser_Thr_dual-spec_kinase"/>
</dbReference>
<evidence type="ECO:0000313" key="9">
    <source>
        <dbReference type="Ensembl" id="ENSOMEP00000005746.1"/>
    </source>
</evidence>
<keyword evidence="2" id="KW-0808">Transferase</keyword>
<dbReference type="PANTHER" id="PTHR24058:SF53">
    <property type="entry name" value="HOMEODOMAIN-INTERACTING PROTEIN KINASE 2"/>
    <property type="match status" value="1"/>
</dbReference>
<keyword evidence="1 7" id="KW-0723">Serine/threonine-protein kinase</keyword>
<dbReference type="InterPro" id="IPR008271">
    <property type="entry name" value="Ser/Thr_kinase_AS"/>
</dbReference>
<dbReference type="OMA" id="HDFITMN"/>
<dbReference type="GO" id="GO:0042771">
    <property type="term" value="P:intrinsic apoptotic signaling pathway in response to DNA damage by p53 class mediator"/>
    <property type="evidence" value="ECO:0007669"/>
    <property type="project" value="TreeGrafter"/>
</dbReference>
<dbReference type="Pfam" id="PF00069">
    <property type="entry name" value="Pkinase"/>
    <property type="match status" value="1"/>
</dbReference>
<dbReference type="InterPro" id="IPR017441">
    <property type="entry name" value="Protein_kinase_ATP_BS"/>
</dbReference>
<dbReference type="InterPro" id="IPR000719">
    <property type="entry name" value="Prot_kinase_dom"/>
</dbReference>
<feature type="binding site" evidence="6">
    <location>
        <position position="73"/>
    </location>
    <ligand>
        <name>ATP</name>
        <dbReference type="ChEBI" id="CHEBI:30616"/>
    </ligand>
</feature>
<organism evidence="9 10">
    <name type="scientific">Oryzias melastigma</name>
    <name type="common">Marine medaka</name>
    <dbReference type="NCBI Taxonomy" id="30732"/>
    <lineage>
        <taxon>Eukaryota</taxon>
        <taxon>Metazoa</taxon>
        <taxon>Chordata</taxon>
        <taxon>Craniata</taxon>
        <taxon>Vertebrata</taxon>
        <taxon>Euteleostomi</taxon>
        <taxon>Actinopterygii</taxon>
        <taxon>Neopterygii</taxon>
        <taxon>Teleostei</taxon>
        <taxon>Neoteleostei</taxon>
        <taxon>Acanthomorphata</taxon>
        <taxon>Ovalentaria</taxon>
        <taxon>Atherinomorphae</taxon>
        <taxon>Beloniformes</taxon>
        <taxon>Adrianichthyidae</taxon>
        <taxon>Oryziinae</taxon>
        <taxon>Oryzias</taxon>
    </lineage>
</organism>
<dbReference type="Ensembl" id="ENSOMET00000006968.1">
    <property type="protein sequence ID" value="ENSOMEP00000005746.1"/>
    <property type="gene ID" value="ENSOMEG00000006754.1"/>
</dbReference>
<dbReference type="SMART" id="SM00220">
    <property type="entry name" value="S_TKc"/>
    <property type="match status" value="1"/>
</dbReference>
<dbReference type="PROSITE" id="PS50011">
    <property type="entry name" value="PROTEIN_KINASE_DOM"/>
    <property type="match status" value="1"/>
</dbReference>
<name>A0A3B3BJL2_ORYME</name>
<dbReference type="GeneTree" id="ENSGT00940000164472"/>
<keyword evidence="4" id="KW-0418">Kinase</keyword>
<sequence length="357" mass="40730">MAFGDILWPAVAVADGANMSRIGNNNTPFGVKEDNCLEGNQGIYKIYEFLGEGTYGKVAKCRKLWSQKFYAIKIMKSDRAGLREMETMTLIKHLDPDQNHLVRMHECFSFKNMTCIVYEILAESLHNYLCKHPNPIHLCHIRVIAQNLLKALRAIGDLGLAHCDIKLDNIMFREPNCANVKLIDFGLALKTEELATMVKIQVTPFRAPEVILGLYPLDKSVDMWALGVVLACIYYGQYPFPYHTEYDTIRAMVQIFGLPEPKVLCMAIGFDEVIEVHHRMFGQHDVDDHIVFTDLLKRMLEVNPQKRITPSQALTHDFITMNHLSGEIKKKKKKIVENKKIFQHGTPSTCHLKTVSI</sequence>
<dbReference type="GO" id="GO:0045944">
    <property type="term" value="P:positive regulation of transcription by RNA polymerase II"/>
    <property type="evidence" value="ECO:0007669"/>
    <property type="project" value="TreeGrafter"/>
</dbReference>
<keyword evidence="3 6" id="KW-0547">Nucleotide-binding</keyword>
<proteinExistence type="inferred from homology"/>
<reference evidence="9" key="1">
    <citation type="submission" date="2025-08" db="UniProtKB">
        <authorList>
            <consortium name="Ensembl"/>
        </authorList>
    </citation>
    <scope>IDENTIFICATION</scope>
</reference>
<dbReference type="PROSITE" id="PS00107">
    <property type="entry name" value="PROTEIN_KINASE_ATP"/>
    <property type="match status" value="1"/>
</dbReference>
<dbReference type="GO" id="GO:0003713">
    <property type="term" value="F:transcription coactivator activity"/>
    <property type="evidence" value="ECO:0007669"/>
    <property type="project" value="TreeGrafter"/>
</dbReference>
<dbReference type="AlphaFoldDB" id="A0A3B3BJL2"/>
<dbReference type="GO" id="GO:0004674">
    <property type="term" value="F:protein serine/threonine kinase activity"/>
    <property type="evidence" value="ECO:0007669"/>
    <property type="project" value="UniProtKB-KW"/>
</dbReference>
<evidence type="ECO:0000256" key="4">
    <source>
        <dbReference type="ARBA" id="ARBA00022777"/>
    </source>
</evidence>
<evidence type="ECO:0000259" key="8">
    <source>
        <dbReference type="PROSITE" id="PS50011"/>
    </source>
</evidence>
<evidence type="ECO:0000256" key="7">
    <source>
        <dbReference type="RuleBase" id="RU000304"/>
    </source>
</evidence>
<dbReference type="Proteomes" id="UP000261560">
    <property type="component" value="Unplaced"/>
</dbReference>
<comment type="similarity">
    <text evidence="7">Belongs to the protein kinase superfamily.</text>
</comment>
<dbReference type="InterPro" id="IPR011009">
    <property type="entry name" value="Kinase-like_dom_sf"/>
</dbReference>